<dbReference type="EMBL" id="QGGH01000011">
    <property type="protein sequence ID" value="PWJ88437.1"/>
    <property type="molecule type" value="Genomic_DNA"/>
</dbReference>
<reference evidence="1 2" key="1">
    <citation type="submission" date="2018-05" db="EMBL/GenBank/DDBJ databases">
        <title>Genomic Encyclopedia of Type Strains, Phase IV (KMG-IV): sequencing the most valuable type-strain genomes for metagenomic binning, comparative biology and taxonomic classification.</title>
        <authorList>
            <person name="Goeker M."/>
        </authorList>
    </citation>
    <scope>NUCLEOTIDE SEQUENCE [LARGE SCALE GENOMIC DNA]</scope>
    <source>
        <strain evidence="1 2">DSM 2626</strain>
    </source>
</reference>
<dbReference type="Proteomes" id="UP000245631">
    <property type="component" value="Unassembled WGS sequence"/>
</dbReference>
<dbReference type="RefSeq" id="WP_109670523.1">
    <property type="nucleotide sequence ID" value="NZ_QGGH01000011.1"/>
</dbReference>
<dbReference type="AlphaFoldDB" id="A0A8E3B3G2"/>
<accession>A0A8E3B3G2</accession>
<protein>
    <submittedName>
        <fullName evidence="1">Uncharacterized protein</fullName>
    </submittedName>
</protein>
<comment type="caution">
    <text evidence="1">The sequence shown here is derived from an EMBL/GenBank/DDBJ whole genome shotgun (WGS) entry which is preliminary data.</text>
</comment>
<organism evidence="1 2">
    <name type="scientific">Rhizobium loti</name>
    <name type="common">Mesorhizobium loti</name>
    <dbReference type="NCBI Taxonomy" id="381"/>
    <lineage>
        <taxon>Bacteria</taxon>
        <taxon>Pseudomonadati</taxon>
        <taxon>Pseudomonadota</taxon>
        <taxon>Alphaproteobacteria</taxon>
        <taxon>Hyphomicrobiales</taxon>
        <taxon>Phyllobacteriaceae</taxon>
        <taxon>Mesorhizobium</taxon>
    </lineage>
</organism>
<evidence type="ECO:0000313" key="1">
    <source>
        <dbReference type="EMBL" id="PWJ88437.1"/>
    </source>
</evidence>
<dbReference type="GeneID" id="61054932"/>
<proteinExistence type="predicted"/>
<name>A0A8E3B3G2_RHILI</name>
<gene>
    <name evidence="1" type="ORF">C8D77_111160</name>
</gene>
<evidence type="ECO:0000313" key="2">
    <source>
        <dbReference type="Proteomes" id="UP000245631"/>
    </source>
</evidence>
<sequence length="181" mass="19959">MNRVETPAQEFSRLVIEYNEGKKDSPTRQEAWNLIADFALEHCDTIIRSLSTPIAAGGGEAIEPPISQLMRDDGEPEWKQINALFLRNDINAFPIRLRDELSTMLAWARYGERATLSTAGAAEPSWRASAKSALACVVHALMVLPVPIDGQGKRAWASLKEAQETLEALASPPSDTEEKRS</sequence>